<protein>
    <recommendedName>
        <fullName evidence="6">JmjC domain-containing protein</fullName>
    </recommendedName>
</protein>
<dbReference type="Pfam" id="PF10497">
    <property type="entry name" value="zf-4CXXC_R1"/>
    <property type="match status" value="1"/>
</dbReference>
<dbReference type="AlphaFoldDB" id="A0A2B7XFP6"/>
<dbReference type="CDD" id="cd15489">
    <property type="entry name" value="PHD_SF"/>
    <property type="match status" value="1"/>
</dbReference>
<comment type="caution">
    <text evidence="7">The sequence shown here is derived from an EMBL/GenBank/DDBJ whole genome shotgun (WGS) entry which is preliminary data.</text>
</comment>
<gene>
    <name evidence="7" type="ORF">AJ80_07937</name>
</gene>
<evidence type="ECO:0000256" key="2">
    <source>
        <dbReference type="ARBA" id="ARBA00023015"/>
    </source>
</evidence>
<feature type="compositionally biased region" description="Low complexity" evidence="5">
    <location>
        <begin position="964"/>
        <end position="982"/>
    </location>
</feature>
<keyword evidence="2" id="KW-0805">Transcription regulation</keyword>
<dbReference type="InterPro" id="IPR018866">
    <property type="entry name" value="Znf-4CXXC_R1"/>
</dbReference>
<reference evidence="7 8" key="1">
    <citation type="submission" date="2017-10" db="EMBL/GenBank/DDBJ databases">
        <title>Comparative genomics in systemic dimorphic fungi from Ajellomycetaceae.</title>
        <authorList>
            <person name="Munoz J.F."/>
            <person name="Mcewen J.G."/>
            <person name="Clay O.K."/>
            <person name="Cuomo C.A."/>
        </authorList>
    </citation>
    <scope>NUCLEOTIDE SEQUENCE [LARGE SCALE GENOMIC DNA]</scope>
    <source>
        <strain evidence="7 8">UAMH7299</strain>
    </source>
</reference>
<dbReference type="SMART" id="SM00558">
    <property type="entry name" value="JmjC"/>
    <property type="match status" value="1"/>
</dbReference>
<dbReference type="GO" id="GO:0005634">
    <property type="term" value="C:nucleus"/>
    <property type="evidence" value="ECO:0007669"/>
    <property type="project" value="UniProtKB-SubCell"/>
</dbReference>
<dbReference type="PROSITE" id="PS51184">
    <property type="entry name" value="JMJC"/>
    <property type="match status" value="1"/>
</dbReference>
<evidence type="ECO:0000256" key="1">
    <source>
        <dbReference type="ARBA" id="ARBA00004123"/>
    </source>
</evidence>
<feature type="compositionally biased region" description="Basic and acidic residues" evidence="5">
    <location>
        <begin position="944"/>
        <end position="953"/>
    </location>
</feature>
<keyword evidence="4" id="KW-0539">Nucleus</keyword>
<organism evidence="7 8">
    <name type="scientific">Polytolypa hystricis (strain UAMH7299)</name>
    <dbReference type="NCBI Taxonomy" id="1447883"/>
    <lineage>
        <taxon>Eukaryota</taxon>
        <taxon>Fungi</taxon>
        <taxon>Dikarya</taxon>
        <taxon>Ascomycota</taxon>
        <taxon>Pezizomycotina</taxon>
        <taxon>Eurotiomycetes</taxon>
        <taxon>Eurotiomycetidae</taxon>
        <taxon>Onygenales</taxon>
        <taxon>Onygenales incertae sedis</taxon>
        <taxon>Polytolypa</taxon>
    </lineage>
</organism>
<dbReference type="SUPFAM" id="SSF51197">
    <property type="entry name" value="Clavaminate synthase-like"/>
    <property type="match status" value="1"/>
</dbReference>
<evidence type="ECO:0000256" key="3">
    <source>
        <dbReference type="ARBA" id="ARBA00023163"/>
    </source>
</evidence>
<dbReference type="EMBL" id="PDNA01000163">
    <property type="protein sequence ID" value="PGH07956.1"/>
    <property type="molecule type" value="Genomic_DNA"/>
</dbReference>
<feature type="region of interest" description="Disordered" evidence="5">
    <location>
        <begin position="850"/>
        <end position="1032"/>
    </location>
</feature>
<dbReference type="STRING" id="1447883.A0A2B7XFP6"/>
<dbReference type="Pfam" id="PF02373">
    <property type="entry name" value="JmjC"/>
    <property type="match status" value="1"/>
</dbReference>
<feature type="domain" description="JmjC" evidence="6">
    <location>
        <begin position="142"/>
        <end position="329"/>
    </location>
</feature>
<proteinExistence type="predicted"/>
<evidence type="ECO:0000256" key="5">
    <source>
        <dbReference type="SAM" id="MobiDB-lite"/>
    </source>
</evidence>
<feature type="compositionally biased region" description="Polar residues" evidence="5">
    <location>
        <begin position="895"/>
        <end position="909"/>
    </location>
</feature>
<dbReference type="Gene3D" id="2.60.120.650">
    <property type="entry name" value="Cupin"/>
    <property type="match status" value="1"/>
</dbReference>
<sequence>MAPQKTPRAAFEPISPDLDLAKLVETTPNFEYVVRIHCDAIDEQGIDQFEKLVLLHVIIGGKPLVIEGYQDRLEKWIFGLQWLKDNHGTKVENARNLTTKSNLPLSIGHYLGNMPLLTNQWTATNYKDTDRQRIYLKDIDCPPVWQDKLKDLLPPFLFYFNESSHGDDISKAGDLMSCLPPEMRAENLMSYVGHEGTYTPAHREMCATLGHNIMVETSTGSFEDGKRTKPGSSIWFMTETNDRHLVSEYWLSTLGHDIEIENHFAQINAWKAAPFKTYVVEQRVGDFILIPPLAPHQVWNRGTRTMKVAWNRTTVETLEMALSEALPKARVVCRDEQYKNKAMIYYALSKYSDLLNYPGQRTGHKVRQLQKDFRRLFSLFSGILLSEMFSRNLPEPRNVEYLPFDSNVTCSFCRSNIFNRFLTCTTCVGKLPNGDEDTYDICMECYSLGRSCACVSKLKWVEQFRWKDLVRKHEVWRNQILQYNPRASDSLQPLLVEHERLGKKPLAEICQEELKRRPFNDITKPVVREEEDEVVATNDDGRVRKRRKIRRSEKFRRENSSCHICKTPEPVWKLATCSSCQMCYCYGSLYRAFDISPRIVLEDPKWKCPRCQKICSCAACRKDPSMKPFEPNITVLGHDTSKVADPRSVETLVNFRHSNLLWLKKAGDHPENSIDTRRLQKRFEEAEKAKSKEATLDENYVDPVEAGILRLAGYENIPVVDPSLALPHQEGNHVDNDVEEREDEEEEIPIDPALMAMNYEPQFVVPSNAVFREEMSDRYQVTEAITFEFAEEPTPQAATDPQNPTLPPIDNVTQLPVVGSGLEFGLGGTSNAMPDATIIQSDVMTASATQPLGVQKRLRKEKDDDFAPRKRKARNVSGPRRAGRRAEEGFDNPSGEENGNIPATGTVDSAQPPLGTRKSSRRISTRRSQPQVPDEPPSPVAVDDENHVIDIHIETTIVSPRAPPQQRTSPQQVSPRSSRPASKAGAKPQHPAKEPQPAPQPTEAEKNRKAKMMAMEWAHGNMEVVDGWSDSD</sequence>
<keyword evidence="3" id="KW-0804">Transcription</keyword>
<evidence type="ECO:0000259" key="6">
    <source>
        <dbReference type="PROSITE" id="PS51184"/>
    </source>
</evidence>
<accession>A0A2B7XFP6</accession>
<evidence type="ECO:0000313" key="7">
    <source>
        <dbReference type="EMBL" id="PGH07956.1"/>
    </source>
</evidence>
<evidence type="ECO:0000313" key="8">
    <source>
        <dbReference type="Proteomes" id="UP000224634"/>
    </source>
</evidence>
<comment type="subcellular location">
    <subcellularLocation>
        <location evidence="1">Nucleus</location>
    </subcellularLocation>
</comment>
<evidence type="ECO:0000256" key="4">
    <source>
        <dbReference type="ARBA" id="ARBA00023242"/>
    </source>
</evidence>
<keyword evidence="8" id="KW-1185">Reference proteome</keyword>
<dbReference type="Proteomes" id="UP000224634">
    <property type="component" value="Unassembled WGS sequence"/>
</dbReference>
<dbReference type="OrthoDB" id="298344at2759"/>
<dbReference type="InterPro" id="IPR003347">
    <property type="entry name" value="JmjC_dom"/>
</dbReference>
<name>A0A2B7XFP6_POLH7</name>